<dbReference type="InterPro" id="IPR032675">
    <property type="entry name" value="LRR_dom_sf"/>
</dbReference>
<dbReference type="InParanoid" id="I4YF38"/>
<evidence type="ECO:0000313" key="1">
    <source>
        <dbReference type="EMBL" id="EIM22580.1"/>
    </source>
</evidence>
<keyword evidence="2" id="KW-1185">Reference proteome</keyword>
<dbReference type="Gene3D" id="3.80.10.10">
    <property type="entry name" value="Ribonuclease Inhibitor"/>
    <property type="match status" value="1"/>
</dbReference>
<protein>
    <recommendedName>
        <fullName evidence="3">RNI-like protein</fullName>
    </recommendedName>
</protein>
<dbReference type="EMBL" id="JH668227">
    <property type="protein sequence ID" value="EIM22580.1"/>
    <property type="molecule type" value="Genomic_DNA"/>
</dbReference>
<dbReference type="OMA" id="DICLEYN"/>
<organism evidence="1 2">
    <name type="scientific">Wallemia mellicola (strain ATCC MYA-4683 / CBS 633.66)</name>
    <name type="common">Wallemia sebi (CBS 633.66)</name>
    <dbReference type="NCBI Taxonomy" id="671144"/>
    <lineage>
        <taxon>Eukaryota</taxon>
        <taxon>Fungi</taxon>
        <taxon>Dikarya</taxon>
        <taxon>Basidiomycota</taxon>
        <taxon>Wallemiomycotina</taxon>
        <taxon>Wallemiomycetes</taxon>
        <taxon>Wallemiales</taxon>
        <taxon>Wallemiaceae</taxon>
        <taxon>Wallemia</taxon>
    </lineage>
</organism>
<dbReference type="Proteomes" id="UP000005242">
    <property type="component" value="Unassembled WGS sequence"/>
</dbReference>
<dbReference type="AlphaFoldDB" id="I4YF38"/>
<proteinExistence type="predicted"/>
<dbReference type="OrthoDB" id="10466074at2759"/>
<dbReference type="RefSeq" id="XP_006957250.1">
    <property type="nucleotide sequence ID" value="XM_006957188.1"/>
</dbReference>
<gene>
    <name evidence="1" type="ORF">WALSEDRAFT_56779</name>
</gene>
<sequence length="505" mass="58611">MEVTIKPSLGDMNPDILMQIIDSAHEIGIYDIGHTLAQVNRYLASIVKLYSRSFSALTLEVRNNIARTLRKFHFNQMRSNSNNIDRLKLDVFSNTGFTQLYNTGLFSLINDSRPLKNLSLIGLCQDFRPHIPVEAEEISIDNTWDNSLVPQYAVICLYSRNTRSCKRLSLKNVTIERDTYDVITNCKNLKLEYTDKCPRGFNSQHFRANRSGLSGTVLAVTSLFNNLKSFTIINSTDQMFFSTCTYQVRGFPVSTMDELEELHLVRVNTFICKIRTCKLKKLKLEGCTDLENQFRKLNPRLRFLSLAHSRFGRITRLVRYDLLRCVELQTLDLSYADDEFVDIFVKDKKYLRGLKELVNINFSGTNVEGQDVLSCVRRHYPDFEQLKAINCPNITIEEQLELIENVPLCQVDINQHVNRELVFENPHPSAYLYKRSRWLYIGHHGSYYRQAQYTEIEFPQVMPPPPNEIHDTPTEELARYEWRRCTPPSPPVTYNSIVDENTSRA</sequence>
<name>I4YF38_WALMC</name>
<accession>I4YF38</accession>
<evidence type="ECO:0008006" key="3">
    <source>
        <dbReference type="Google" id="ProtNLM"/>
    </source>
</evidence>
<dbReference type="HOGENOM" id="CLU_539912_0_0_1"/>
<evidence type="ECO:0000313" key="2">
    <source>
        <dbReference type="Proteomes" id="UP000005242"/>
    </source>
</evidence>
<dbReference type="GeneID" id="18472850"/>
<dbReference type="KEGG" id="wse:WALSEDRAFT_56779"/>
<reference evidence="1 2" key="1">
    <citation type="journal article" date="2012" name="Fungal Genet. Biol.">
        <title>The genome of the xerotolerant mold Wallemia sebi reveals adaptations to osmotic stress and suggests cryptic sexual reproduction.</title>
        <authorList>
            <person name="Padamsee M."/>
            <person name="Kumar T.K.A."/>
            <person name="Riley R."/>
            <person name="Binder M."/>
            <person name="Boyd A."/>
            <person name="Calvo A.M."/>
            <person name="Furukawa K."/>
            <person name="Hesse C."/>
            <person name="Hohmann S."/>
            <person name="James T.Y."/>
            <person name="LaButti K."/>
            <person name="Lapidus A."/>
            <person name="Lindquist E."/>
            <person name="Lucas S."/>
            <person name="Miller K."/>
            <person name="Shantappa S."/>
            <person name="Grigoriev I.V."/>
            <person name="Hibbett D.S."/>
            <person name="McLaughlin D.J."/>
            <person name="Spatafora J.W."/>
            <person name="Aime M.C."/>
        </authorList>
    </citation>
    <scope>NUCLEOTIDE SEQUENCE [LARGE SCALE GENOMIC DNA]</scope>
    <source>
        <strain evidence="2">ATCC MYA-4683 / CBS 633.66</strain>
    </source>
</reference>
<dbReference type="SUPFAM" id="SSF52047">
    <property type="entry name" value="RNI-like"/>
    <property type="match status" value="1"/>
</dbReference>